<sequence length="76" mass="8417">MSEVWESGVQCCLTMGRLIRGGGGWDGWMDGWMDVGLMAEIFSLIRLSRFRSKCLWANIVASSRLVSLSMKPSMGA</sequence>
<dbReference type="EMBL" id="LSBH01000003">
    <property type="protein sequence ID" value="OAQ81956.1"/>
    <property type="molecule type" value="Genomic_DNA"/>
</dbReference>
<dbReference type="Proteomes" id="UP000078240">
    <property type="component" value="Unassembled WGS sequence"/>
</dbReference>
<reference evidence="1 2" key="1">
    <citation type="submission" date="2016-01" db="EMBL/GenBank/DDBJ databases">
        <title>Biosynthesis of antibiotic leucinostatins and their inhibition on Phytophthora in bio-control Purpureocillium lilacinum.</title>
        <authorList>
            <person name="Wang G."/>
            <person name="Liu Z."/>
            <person name="Lin R."/>
            <person name="Li E."/>
            <person name="Mao Z."/>
            <person name="Ling J."/>
            <person name="Yin W."/>
            <person name="Xie B."/>
        </authorList>
    </citation>
    <scope>NUCLEOTIDE SEQUENCE [LARGE SCALE GENOMIC DNA]</scope>
    <source>
        <strain evidence="1">PLBJ-1</strain>
    </source>
</reference>
<gene>
    <name evidence="1" type="ORF">VFPBJ_04540</name>
</gene>
<name>A0A179GVI0_PURLI</name>
<protein>
    <submittedName>
        <fullName evidence="1">Uncharacterized protein</fullName>
    </submittedName>
</protein>
<accession>A0A179GVI0</accession>
<proteinExistence type="predicted"/>
<evidence type="ECO:0000313" key="1">
    <source>
        <dbReference type="EMBL" id="OAQ81956.1"/>
    </source>
</evidence>
<dbReference type="AlphaFoldDB" id="A0A179GVI0"/>
<comment type="caution">
    <text evidence="1">The sequence shown here is derived from an EMBL/GenBank/DDBJ whole genome shotgun (WGS) entry which is preliminary data.</text>
</comment>
<evidence type="ECO:0000313" key="2">
    <source>
        <dbReference type="Proteomes" id="UP000078240"/>
    </source>
</evidence>
<organism evidence="1 2">
    <name type="scientific">Purpureocillium lilacinum</name>
    <name type="common">Paecilomyces lilacinus</name>
    <dbReference type="NCBI Taxonomy" id="33203"/>
    <lineage>
        <taxon>Eukaryota</taxon>
        <taxon>Fungi</taxon>
        <taxon>Dikarya</taxon>
        <taxon>Ascomycota</taxon>
        <taxon>Pezizomycotina</taxon>
        <taxon>Sordariomycetes</taxon>
        <taxon>Hypocreomycetidae</taxon>
        <taxon>Hypocreales</taxon>
        <taxon>Ophiocordycipitaceae</taxon>
        <taxon>Purpureocillium</taxon>
    </lineage>
</organism>